<accession>A0A0C9T9F9</accession>
<dbReference type="EMBL" id="KN821434">
    <property type="protein sequence ID" value="KIJ04882.1"/>
    <property type="molecule type" value="Genomic_DNA"/>
</dbReference>
<proteinExistence type="predicted"/>
<evidence type="ECO:0000313" key="1">
    <source>
        <dbReference type="EMBL" id="KIJ04882.1"/>
    </source>
</evidence>
<reference evidence="1 2" key="1">
    <citation type="submission" date="2014-06" db="EMBL/GenBank/DDBJ databases">
        <authorList>
            <consortium name="DOE Joint Genome Institute"/>
            <person name="Kuo A."/>
            <person name="Kohler A."/>
            <person name="Nagy L.G."/>
            <person name="Floudas D."/>
            <person name="Copeland A."/>
            <person name="Barry K.W."/>
            <person name="Cichocki N."/>
            <person name="Veneault-Fourrey C."/>
            <person name="LaButti K."/>
            <person name="Lindquist E.A."/>
            <person name="Lipzen A."/>
            <person name="Lundell T."/>
            <person name="Morin E."/>
            <person name="Murat C."/>
            <person name="Sun H."/>
            <person name="Tunlid A."/>
            <person name="Henrissat B."/>
            <person name="Grigoriev I.V."/>
            <person name="Hibbett D.S."/>
            <person name="Martin F."/>
            <person name="Nordberg H.P."/>
            <person name="Cantor M.N."/>
            <person name="Hua S.X."/>
        </authorList>
    </citation>
    <scope>NUCLEOTIDE SEQUENCE [LARGE SCALE GENOMIC DNA]</scope>
    <source>
        <strain evidence="1 2">ATCC 200175</strain>
    </source>
</reference>
<dbReference type="Proteomes" id="UP000053647">
    <property type="component" value="Unassembled WGS sequence"/>
</dbReference>
<reference evidence="2" key="2">
    <citation type="submission" date="2015-01" db="EMBL/GenBank/DDBJ databases">
        <title>Evolutionary Origins and Diversification of the Mycorrhizal Mutualists.</title>
        <authorList>
            <consortium name="DOE Joint Genome Institute"/>
            <consortium name="Mycorrhizal Genomics Consortium"/>
            <person name="Kohler A."/>
            <person name="Kuo A."/>
            <person name="Nagy L.G."/>
            <person name="Floudas D."/>
            <person name="Copeland A."/>
            <person name="Barry K.W."/>
            <person name="Cichocki N."/>
            <person name="Veneault-Fourrey C."/>
            <person name="LaButti K."/>
            <person name="Lindquist E.A."/>
            <person name="Lipzen A."/>
            <person name="Lundell T."/>
            <person name="Morin E."/>
            <person name="Murat C."/>
            <person name="Riley R."/>
            <person name="Ohm R."/>
            <person name="Sun H."/>
            <person name="Tunlid A."/>
            <person name="Henrissat B."/>
            <person name="Grigoriev I.V."/>
            <person name="Hibbett D.S."/>
            <person name="Martin F."/>
        </authorList>
    </citation>
    <scope>NUCLEOTIDE SEQUENCE [LARGE SCALE GENOMIC DNA]</scope>
    <source>
        <strain evidence="2">ATCC 200175</strain>
    </source>
</reference>
<keyword evidence="2" id="KW-1185">Reference proteome</keyword>
<organism evidence="1 2">
    <name type="scientific">Paxillus involutus ATCC 200175</name>
    <dbReference type="NCBI Taxonomy" id="664439"/>
    <lineage>
        <taxon>Eukaryota</taxon>
        <taxon>Fungi</taxon>
        <taxon>Dikarya</taxon>
        <taxon>Basidiomycota</taxon>
        <taxon>Agaricomycotina</taxon>
        <taxon>Agaricomycetes</taxon>
        <taxon>Agaricomycetidae</taxon>
        <taxon>Boletales</taxon>
        <taxon>Paxilineae</taxon>
        <taxon>Paxillaceae</taxon>
        <taxon>Paxillus</taxon>
    </lineage>
</organism>
<sequence length="75" mass="8136">MSDKLLSLTCKIKFSCIECPLNDYFALTGSAKDTVVPSPRRSLPSKDTDTSLCEKTRGGVLTAFLLAFLSFPDAC</sequence>
<gene>
    <name evidence="1" type="ORF">PAXINDRAFT_103982</name>
</gene>
<dbReference type="AlphaFoldDB" id="A0A0C9T9F9"/>
<name>A0A0C9T9F9_PAXIN</name>
<evidence type="ECO:0000313" key="2">
    <source>
        <dbReference type="Proteomes" id="UP000053647"/>
    </source>
</evidence>
<protein>
    <submittedName>
        <fullName evidence="1">Uncharacterized protein</fullName>
    </submittedName>
</protein>
<dbReference type="HOGENOM" id="CLU_2671750_0_0_1"/>